<dbReference type="InterPro" id="IPR039291">
    <property type="entry name" value="At5g17165-like"/>
</dbReference>
<evidence type="ECO:0000256" key="1">
    <source>
        <dbReference type="SAM" id="MobiDB-lite"/>
    </source>
</evidence>
<dbReference type="Proteomes" id="UP000251960">
    <property type="component" value="Chromosome 10"/>
</dbReference>
<accession>A0A3L6GA60</accession>
<comment type="caution">
    <text evidence="2">The sequence shown here is derived from an EMBL/GenBank/DDBJ whole genome shotgun (WGS) entry which is preliminary data.</text>
</comment>
<organism evidence="2 3">
    <name type="scientific">Zea mays</name>
    <name type="common">Maize</name>
    <dbReference type="NCBI Taxonomy" id="4577"/>
    <lineage>
        <taxon>Eukaryota</taxon>
        <taxon>Viridiplantae</taxon>
        <taxon>Streptophyta</taxon>
        <taxon>Embryophyta</taxon>
        <taxon>Tracheophyta</taxon>
        <taxon>Spermatophyta</taxon>
        <taxon>Magnoliopsida</taxon>
        <taxon>Liliopsida</taxon>
        <taxon>Poales</taxon>
        <taxon>Poaceae</taxon>
        <taxon>PACMAD clade</taxon>
        <taxon>Panicoideae</taxon>
        <taxon>Andropogonodae</taxon>
        <taxon>Andropogoneae</taxon>
        <taxon>Tripsacinae</taxon>
        <taxon>Zea</taxon>
    </lineage>
</organism>
<reference evidence="2 3" key="1">
    <citation type="journal article" date="2018" name="Nat. Genet.">
        <title>Extensive intraspecific gene order and gene structural variations between Mo17 and other maize genomes.</title>
        <authorList>
            <person name="Sun S."/>
            <person name="Zhou Y."/>
            <person name="Chen J."/>
            <person name="Shi J."/>
            <person name="Zhao H."/>
            <person name="Zhao H."/>
            <person name="Song W."/>
            <person name="Zhang M."/>
            <person name="Cui Y."/>
            <person name="Dong X."/>
            <person name="Liu H."/>
            <person name="Ma X."/>
            <person name="Jiao Y."/>
            <person name="Wang B."/>
            <person name="Wei X."/>
            <person name="Stein J.C."/>
            <person name="Glaubitz J.C."/>
            <person name="Lu F."/>
            <person name="Yu G."/>
            <person name="Liang C."/>
            <person name="Fengler K."/>
            <person name="Li B."/>
            <person name="Rafalski A."/>
            <person name="Schnable P.S."/>
            <person name="Ware D.H."/>
            <person name="Buckler E.S."/>
            <person name="Lai J."/>
        </authorList>
    </citation>
    <scope>NUCLEOTIDE SEQUENCE [LARGE SCALE GENOMIC DNA]</scope>
    <source>
        <strain evidence="3">cv. Missouri 17</strain>
        <tissue evidence="2">Seedling</tissue>
    </source>
</reference>
<dbReference type="EMBL" id="NCVQ01000002">
    <property type="protein sequence ID" value="PWZ45320.1"/>
    <property type="molecule type" value="Genomic_DNA"/>
</dbReference>
<evidence type="ECO:0000313" key="3">
    <source>
        <dbReference type="Proteomes" id="UP000251960"/>
    </source>
</evidence>
<protein>
    <recommendedName>
        <fullName evidence="4">Seed specific protein Bn15D1B</fullName>
    </recommendedName>
</protein>
<dbReference type="Pfam" id="PF22272">
    <property type="entry name" value="LEA_3b"/>
    <property type="match status" value="1"/>
</dbReference>
<name>A0A3L6GA60_MAIZE</name>
<dbReference type="ExpressionAtlas" id="A0A3L6GA60">
    <property type="expression patterns" value="baseline and differential"/>
</dbReference>
<gene>
    <name evidence="2" type="ORF">Zm00014a_003621</name>
</gene>
<evidence type="ECO:0008006" key="4">
    <source>
        <dbReference type="Google" id="ProtNLM"/>
    </source>
</evidence>
<dbReference type="PANTHER" id="PTHR35122">
    <property type="entry name" value="OSJNBA0093F12.14 PROTEIN"/>
    <property type="match status" value="1"/>
</dbReference>
<feature type="region of interest" description="Disordered" evidence="1">
    <location>
        <begin position="22"/>
        <end position="47"/>
    </location>
</feature>
<sequence>MAAAASSKGRAIAGSFVSRVLAGKAASPRRAVHASSYDKNPEEQVRPAFVPDDVIGGAGSPDKYWSPHPKTGVFGPAAVDTNQLGVAADAAAANAAAAGGTVLDQKVWFRPLEDVEKPPPVA</sequence>
<dbReference type="PANTHER" id="PTHR35122:SF2">
    <property type="entry name" value="OS04G0598000 PROTEIN"/>
    <property type="match status" value="1"/>
</dbReference>
<dbReference type="OMA" id="IANRNGH"/>
<dbReference type="KEGG" id="zma:100283430"/>
<dbReference type="AlphaFoldDB" id="A0A3L6GA60"/>
<dbReference type="OrthoDB" id="606645at2759"/>
<evidence type="ECO:0000313" key="2">
    <source>
        <dbReference type="EMBL" id="PWZ45320.1"/>
    </source>
</evidence>
<proteinExistence type="predicted"/>